<dbReference type="Gene3D" id="3.30.450.20">
    <property type="entry name" value="PAS domain"/>
    <property type="match status" value="2"/>
</dbReference>
<feature type="domain" description="PAC" evidence="2">
    <location>
        <begin position="364"/>
        <end position="416"/>
    </location>
</feature>
<dbReference type="InterPro" id="IPR013767">
    <property type="entry name" value="PAS_fold"/>
</dbReference>
<dbReference type="SMART" id="SM00091">
    <property type="entry name" value="PAS"/>
    <property type="match status" value="2"/>
</dbReference>
<dbReference type="CDD" id="cd01948">
    <property type="entry name" value="EAL"/>
    <property type="match status" value="1"/>
</dbReference>
<dbReference type="SUPFAM" id="SSF55785">
    <property type="entry name" value="PYP-like sensor domain (PAS domain)"/>
    <property type="match status" value="2"/>
</dbReference>
<proteinExistence type="predicted"/>
<feature type="domain" description="GGDEF" evidence="4">
    <location>
        <begin position="444"/>
        <end position="577"/>
    </location>
</feature>
<evidence type="ECO:0000259" key="1">
    <source>
        <dbReference type="PROSITE" id="PS50112"/>
    </source>
</evidence>
<dbReference type="SMART" id="SM00052">
    <property type="entry name" value="EAL"/>
    <property type="match status" value="1"/>
</dbReference>
<dbReference type="Pfam" id="PF00989">
    <property type="entry name" value="PAS"/>
    <property type="match status" value="1"/>
</dbReference>
<dbReference type="InterPro" id="IPR000160">
    <property type="entry name" value="GGDEF_dom"/>
</dbReference>
<feature type="domain" description="PAS" evidence="1">
    <location>
        <begin position="290"/>
        <end position="337"/>
    </location>
</feature>
<dbReference type="NCBIfam" id="TIGR00229">
    <property type="entry name" value="sensory_box"/>
    <property type="match status" value="2"/>
</dbReference>
<dbReference type="PANTHER" id="PTHR44757">
    <property type="entry name" value="DIGUANYLATE CYCLASE DGCP"/>
    <property type="match status" value="1"/>
</dbReference>
<reference evidence="5 6" key="1">
    <citation type="submission" date="2021-07" db="EMBL/GenBank/DDBJ databases">
        <title>Sphingomonas sp.</title>
        <authorList>
            <person name="Feng G."/>
            <person name="Li J."/>
            <person name="Pan M."/>
        </authorList>
    </citation>
    <scope>NUCLEOTIDE SEQUENCE [LARGE SCALE GENOMIC DNA]</scope>
    <source>
        <strain evidence="5 6">RRHST34</strain>
    </source>
</reference>
<dbReference type="SUPFAM" id="SSF55781">
    <property type="entry name" value="GAF domain-like"/>
    <property type="match status" value="1"/>
</dbReference>
<dbReference type="PROSITE" id="PS50887">
    <property type="entry name" value="GGDEF"/>
    <property type="match status" value="1"/>
</dbReference>
<dbReference type="SUPFAM" id="SSF55073">
    <property type="entry name" value="Nucleotide cyclase"/>
    <property type="match status" value="1"/>
</dbReference>
<dbReference type="Gene3D" id="3.30.70.270">
    <property type="match status" value="1"/>
</dbReference>
<gene>
    <name evidence="5" type="ORF">KZ820_11985</name>
</gene>
<dbReference type="InterPro" id="IPR000014">
    <property type="entry name" value="PAS"/>
</dbReference>
<dbReference type="Pfam" id="PF01590">
    <property type="entry name" value="GAF"/>
    <property type="match status" value="1"/>
</dbReference>
<organism evidence="5 6">
    <name type="scientific">Sphingomonas citri</name>
    <dbReference type="NCBI Taxonomy" id="2862499"/>
    <lineage>
        <taxon>Bacteria</taxon>
        <taxon>Pseudomonadati</taxon>
        <taxon>Pseudomonadota</taxon>
        <taxon>Alphaproteobacteria</taxon>
        <taxon>Sphingomonadales</taxon>
        <taxon>Sphingomonadaceae</taxon>
        <taxon>Sphingomonas</taxon>
    </lineage>
</organism>
<evidence type="ECO:0000259" key="4">
    <source>
        <dbReference type="PROSITE" id="PS50887"/>
    </source>
</evidence>
<dbReference type="PROSITE" id="PS50883">
    <property type="entry name" value="EAL"/>
    <property type="match status" value="1"/>
</dbReference>
<evidence type="ECO:0000259" key="3">
    <source>
        <dbReference type="PROSITE" id="PS50883"/>
    </source>
</evidence>
<dbReference type="Gene3D" id="3.20.20.450">
    <property type="entry name" value="EAL domain"/>
    <property type="match status" value="1"/>
</dbReference>
<feature type="domain" description="EAL" evidence="3">
    <location>
        <begin position="586"/>
        <end position="836"/>
    </location>
</feature>
<keyword evidence="6" id="KW-1185">Reference proteome</keyword>
<dbReference type="InterPro" id="IPR035919">
    <property type="entry name" value="EAL_sf"/>
</dbReference>
<dbReference type="Proteomes" id="UP000759103">
    <property type="component" value="Unassembled WGS sequence"/>
</dbReference>
<dbReference type="InterPro" id="IPR052155">
    <property type="entry name" value="Biofilm_reg_signaling"/>
</dbReference>
<dbReference type="Pfam" id="PF08448">
    <property type="entry name" value="PAS_4"/>
    <property type="match status" value="1"/>
</dbReference>
<feature type="domain" description="PAS" evidence="1">
    <location>
        <begin position="169"/>
        <end position="226"/>
    </location>
</feature>
<comment type="caution">
    <text evidence="5">The sequence shown here is derived from an EMBL/GenBank/DDBJ whole genome shotgun (WGS) entry which is preliminary data.</text>
</comment>
<dbReference type="SMART" id="SM00267">
    <property type="entry name" value="GGDEF"/>
    <property type="match status" value="1"/>
</dbReference>
<sequence length="843" mass="91035">MNAASSLHAKRERERLGALARLQTLDTLAEPIFERVTRVAALVMGVPYSAVTLLDQHHARFTSHFGLPSCELPRDDSLCAHTLASTELMEVLDLAGDPRFVDHPMVAGHPGLRFYAGAPLVTSDGHHLGSLNVLDSRRRARLSLTEREALIALAQITVELIETRLARSAGEIARQMVESAPVAVLYADITGKIIYANALTAAMLGTHPLELIGRPAESLLPRWHEEVATLAQDTGASTHHASEARHAAGWTIPVELTLSSCKLGEQIGGYGIVMRDESAQRALERENAEAHAFLDTIIDHLPAMLFVKDSATGRYLLTNRAGEELMGRPREEMIGRTARELYPACGSAYEEQDRAALASPRSEQRFENEFTRPDGRRVSLRTTRIVLDGPDRPAQYLLGLSEDVTEVRRAEAEILRLAHFDSLTGLVNRHSYVDRLNELMASGTELALLAIDLDRFKSVNDQFGHVTGDLVLAAVGERLQGLIEPTDLVARAGGDEFIVLVIGDAPAARARAVAEAVVAAMAQPFPTPMGTAHLGASVGIVLAPTHAATTSELRHCGDVALYQAKSSGRGAICFYHPSLDEAARDRRALELDLRAAMERGEITLMYQPVLRVDTGAMASAEALARWTHPTRGPIRPDLFIAIAEESGLIVPLGRMLLRQACVDAASWPDHLAVAVNLSPVQFHAGDVYDTVIAALADSGLPPHRLKLEVTENVVMHDVERTFVELERLRAAGIKILMDDFGTGYSSLSYFERFPFDKVKIDQSFVRGLDTSRAAGAIIKAIVGLGEALGMAIVAEGVETCAQRDALVLAGCTHLQGYLFSRPVSSATIAALGAAGPGARSLAA</sequence>
<dbReference type="InterPro" id="IPR029787">
    <property type="entry name" value="Nucleotide_cyclase"/>
</dbReference>
<dbReference type="SUPFAM" id="SSF141868">
    <property type="entry name" value="EAL domain-like"/>
    <property type="match status" value="1"/>
</dbReference>
<dbReference type="NCBIfam" id="TIGR00254">
    <property type="entry name" value="GGDEF"/>
    <property type="match status" value="1"/>
</dbReference>
<dbReference type="PANTHER" id="PTHR44757:SF2">
    <property type="entry name" value="BIOFILM ARCHITECTURE MAINTENANCE PROTEIN MBAA"/>
    <property type="match status" value="1"/>
</dbReference>
<dbReference type="Gene3D" id="3.30.450.40">
    <property type="match status" value="1"/>
</dbReference>
<name>A0ABS7BPK8_9SPHN</name>
<dbReference type="RefSeq" id="WP_219748833.1">
    <property type="nucleotide sequence ID" value="NZ_JAHXZN010000003.1"/>
</dbReference>
<evidence type="ECO:0000259" key="2">
    <source>
        <dbReference type="PROSITE" id="PS50113"/>
    </source>
</evidence>
<dbReference type="InterPro" id="IPR000700">
    <property type="entry name" value="PAS-assoc_C"/>
</dbReference>
<dbReference type="InterPro" id="IPR001633">
    <property type="entry name" value="EAL_dom"/>
</dbReference>
<dbReference type="InterPro" id="IPR029016">
    <property type="entry name" value="GAF-like_dom_sf"/>
</dbReference>
<dbReference type="InterPro" id="IPR003018">
    <property type="entry name" value="GAF"/>
</dbReference>
<dbReference type="Pfam" id="PF00563">
    <property type="entry name" value="EAL"/>
    <property type="match status" value="1"/>
</dbReference>
<protein>
    <submittedName>
        <fullName evidence="5">EAL domain-containing protein</fullName>
    </submittedName>
</protein>
<accession>A0ABS7BPK8</accession>
<dbReference type="SMART" id="SM00065">
    <property type="entry name" value="GAF"/>
    <property type="match status" value="1"/>
</dbReference>
<evidence type="ECO:0000313" key="5">
    <source>
        <dbReference type="EMBL" id="MBW6531455.1"/>
    </source>
</evidence>
<dbReference type="EMBL" id="JAHXZN010000003">
    <property type="protein sequence ID" value="MBW6531455.1"/>
    <property type="molecule type" value="Genomic_DNA"/>
</dbReference>
<dbReference type="PROSITE" id="PS50112">
    <property type="entry name" value="PAS"/>
    <property type="match status" value="2"/>
</dbReference>
<evidence type="ECO:0000313" key="6">
    <source>
        <dbReference type="Proteomes" id="UP000759103"/>
    </source>
</evidence>
<dbReference type="PROSITE" id="PS50113">
    <property type="entry name" value="PAC"/>
    <property type="match status" value="1"/>
</dbReference>
<dbReference type="CDD" id="cd01949">
    <property type="entry name" value="GGDEF"/>
    <property type="match status" value="1"/>
</dbReference>
<dbReference type="Pfam" id="PF00990">
    <property type="entry name" value="GGDEF"/>
    <property type="match status" value="1"/>
</dbReference>
<dbReference type="InterPro" id="IPR013656">
    <property type="entry name" value="PAS_4"/>
</dbReference>
<dbReference type="InterPro" id="IPR035965">
    <property type="entry name" value="PAS-like_dom_sf"/>
</dbReference>
<dbReference type="InterPro" id="IPR043128">
    <property type="entry name" value="Rev_trsase/Diguanyl_cyclase"/>
</dbReference>
<dbReference type="CDD" id="cd00130">
    <property type="entry name" value="PAS"/>
    <property type="match status" value="2"/>
</dbReference>